<protein>
    <recommendedName>
        <fullName evidence="6">Ig-like domain-containing protein</fullName>
    </recommendedName>
</protein>
<evidence type="ECO:0000256" key="1">
    <source>
        <dbReference type="SAM" id="MobiDB-lite"/>
    </source>
</evidence>
<sequence>MTAIKKIAATGLLIALSVPAVVYGAEQTEYNQPIKDTKQQQIGVFSCEKNTGEWTKEVILKASAVPDDGKVLPEFSFLWQNDKNADTLTAESYTVTENGLYTVKWKPAENSGAASDDIQIDVENIDTTGPEIINVVKDTSEWTSSPVKVTVECEDYQPEKQNNTTTENVGKTANADRVHGSGLHPEGAYSFDGGKNWTKDNFITFEENATIDFVVRDALGNETRQNITVDNIDKSDPTVRVSIADGGVLYEGEGGSVILIASASDISSGLADQPYSWDGGMSWTNDAMHVVTAAGDYTVLVRDKAGNYTQATLQVNYAQRPTNNNGESSGGSGNIQNPVDRDNSGGIHMPVNNGEGNVYYGVPAVPMAGYYSDDGSNTSGVTVPRETRETLEPESRESMIKKETKGENNDKESESLKTPLIQKDQSPKFPIRWVLIVITVIVVLLGAIATAKIISDRQAAAGPGDDDDDEDMRQIYARVSKEEDKALSAMKEETDHAAAAVVTAAIDAEEVVPEETPLIDEEPAVESSEAGTENVEPPENMEASTSEEFPENVVTSETIELPTAESEISTVEPEAPEAEVEISAEPEIPAVEPEPVVLEGAHSRLIYDPATGEYKYEFK</sequence>
<name>A0A4R2LH20_9FIRM</name>
<evidence type="ECO:0000313" key="4">
    <source>
        <dbReference type="EMBL" id="TCO84151.1"/>
    </source>
</evidence>
<organism evidence="4 5">
    <name type="scientific">Frisingicoccus caecimuris</name>
    <dbReference type="NCBI Taxonomy" id="1796636"/>
    <lineage>
        <taxon>Bacteria</taxon>
        <taxon>Bacillati</taxon>
        <taxon>Bacillota</taxon>
        <taxon>Clostridia</taxon>
        <taxon>Lachnospirales</taxon>
        <taxon>Lachnospiraceae</taxon>
        <taxon>Frisingicoccus</taxon>
    </lineage>
</organism>
<accession>A0A4R2LH20</accession>
<evidence type="ECO:0000256" key="2">
    <source>
        <dbReference type="SAM" id="Phobius"/>
    </source>
</evidence>
<dbReference type="RefSeq" id="WP_132092314.1">
    <property type="nucleotide sequence ID" value="NZ_JANKAQ010000010.1"/>
</dbReference>
<keyword evidence="5" id="KW-1185">Reference proteome</keyword>
<feature type="region of interest" description="Disordered" evidence="1">
    <location>
        <begin position="371"/>
        <end position="417"/>
    </location>
</feature>
<keyword evidence="3" id="KW-0732">Signal</keyword>
<feature type="region of interest" description="Disordered" evidence="1">
    <location>
        <begin position="520"/>
        <end position="554"/>
    </location>
</feature>
<evidence type="ECO:0000313" key="5">
    <source>
        <dbReference type="Proteomes" id="UP000295711"/>
    </source>
</evidence>
<keyword evidence="2" id="KW-1133">Transmembrane helix</keyword>
<keyword evidence="2" id="KW-0472">Membrane</keyword>
<evidence type="ECO:0000256" key="3">
    <source>
        <dbReference type="SAM" id="SignalP"/>
    </source>
</evidence>
<feature type="transmembrane region" description="Helical" evidence="2">
    <location>
        <begin position="431"/>
        <end position="451"/>
    </location>
</feature>
<keyword evidence="2" id="KW-0812">Transmembrane</keyword>
<feature type="signal peptide" evidence="3">
    <location>
        <begin position="1"/>
        <end position="24"/>
    </location>
</feature>
<evidence type="ECO:0008006" key="6">
    <source>
        <dbReference type="Google" id="ProtNLM"/>
    </source>
</evidence>
<feature type="region of interest" description="Disordered" evidence="1">
    <location>
        <begin position="316"/>
        <end position="350"/>
    </location>
</feature>
<dbReference type="OrthoDB" id="2068607at2"/>
<dbReference type="Proteomes" id="UP000295711">
    <property type="component" value="Unassembled WGS sequence"/>
</dbReference>
<dbReference type="AlphaFoldDB" id="A0A4R2LH20"/>
<feature type="chain" id="PRO_5020850201" description="Ig-like domain-containing protein" evidence="3">
    <location>
        <begin position="25"/>
        <end position="619"/>
    </location>
</feature>
<reference evidence="4 5" key="1">
    <citation type="submission" date="2019-03" db="EMBL/GenBank/DDBJ databases">
        <title>Genomic Encyclopedia of Type Strains, Phase IV (KMG-IV): sequencing the most valuable type-strain genomes for metagenomic binning, comparative biology and taxonomic classification.</title>
        <authorList>
            <person name="Goeker M."/>
        </authorList>
    </citation>
    <scope>NUCLEOTIDE SEQUENCE [LARGE SCALE GENOMIC DNA]</scope>
    <source>
        <strain evidence="4 5">DSM 28559</strain>
    </source>
</reference>
<feature type="compositionally biased region" description="Polar residues" evidence="1">
    <location>
        <begin position="542"/>
        <end position="554"/>
    </location>
</feature>
<comment type="caution">
    <text evidence="4">The sequence shown here is derived from an EMBL/GenBank/DDBJ whole genome shotgun (WGS) entry which is preliminary data.</text>
</comment>
<gene>
    <name evidence="4" type="ORF">EV212_10943</name>
</gene>
<feature type="compositionally biased region" description="Basic and acidic residues" evidence="1">
    <location>
        <begin position="385"/>
        <end position="415"/>
    </location>
</feature>
<proteinExistence type="predicted"/>
<dbReference type="EMBL" id="SLXA01000009">
    <property type="protein sequence ID" value="TCO84151.1"/>
    <property type="molecule type" value="Genomic_DNA"/>
</dbReference>